<accession>A0A6L2KID3</accession>
<sequence>MFRINLFKPSREEKYVPNKVRASVRTNQITVSQPHVITKKDVNSDSNGLSSTGVDNTGKTRRPQPRSNRKNDRVPYVFKSSCSKNKEVEVEEHPMNLLLSKNKKHMSSECHNVKLSIQIDKSKVVCAMLFHQDQPSQITYMQKSPPNDNYNPQPTFNQNYMQQLIINPEDISNPITAINMALVLIAKAFKLNYSTPTNNKQIISSKLRNKQIAQPGMNMGQDRQMQMIGGNCGNQFRQYAGQNIVNQNGYNASQNVRNQVVQNAVQNSGFQNHRLTIMVMGTTKIRYGVTTVKEWVIFLGTVESDQGEGMLLVFRLRDIDEIQEVNANCILMANLQQASTSGTQTDKAPVYDLDGSAEVHHDTNCYDNDILNMFTQKEQYTELLDPITEPHMTQQNNNNVISVKSSMEHNGGTVEQHTAIVKETRAYFESLYKNLAIEVEKVNSVNRKIKETNAELTTHLARYKNQQKCFEINQEKYEKLERCYQKSVYQEKCLTKKINALHLSYNKTTTNLNEDIANLNDQLSKEKSTVSYLQQEKKKLKFDFKTCEEDLLDKQIQLENKIKELDNILVKMDQLIQKMHMLSPKPDSFYHTEQKMALGYQNSLYLKQSQ</sequence>
<feature type="region of interest" description="Disordered" evidence="2">
    <location>
        <begin position="31"/>
        <end position="74"/>
    </location>
</feature>
<feature type="compositionally biased region" description="Polar residues" evidence="2">
    <location>
        <begin position="44"/>
        <end position="57"/>
    </location>
</feature>
<proteinExistence type="predicted"/>
<dbReference type="EMBL" id="BKCJ010002434">
    <property type="protein sequence ID" value="GEU48540.1"/>
    <property type="molecule type" value="Genomic_DNA"/>
</dbReference>
<dbReference type="AlphaFoldDB" id="A0A6L2KID3"/>
<evidence type="ECO:0000313" key="3">
    <source>
        <dbReference type="EMBL" id="GEU48540.1"/>
    </source>
</evidence>
<evidence type="ECO:0008006" key="4">
    <source>
        <dbReference type="Google" id="ProtNLM"/>
    </source>
</evidence>
<feature type="coiled-coil region" evidence="1">
    <location>
        <begin position="509"/>
        <end position="578"/>
    </location>
</feature>
<gene>
    <name evidence="3" type="ORF">Tci_020518</name>
</gene>
<evidence type="ECO:0000256" key="2">
    <source>
        <dbReference type="SAM" id="MobiDB-lite"/>
    </source>
</evidence>
<keyword evidence="1" id="KW-0175">Coiled coil</keyword>
<evidence type="ECO:0000256" key="1">
    <source>
        <dbReference type="SAM" id="Coils"/>
    </source>
</evidence>
<reference evidence="3" key="1">
    <citation type="journal article" date="2019" name="Sci. Rep.">
        <title>Draft genome of Tanacetum cinerariifolium, the natural source of mosquito coil.</title>
        <authorList>
            <person name="Yamashiro T."/>
            <person name="Shiraishi A."/>
            <person name="Satake H."/>
            <person name="Nakayama K."/>
        </authorList>
    </citation>
    <scope>NUCLEOTIDE SEQUENCE</scope>
</reference>
<name>A0A6L2KID3_TANCI</name>
<organism evidence="3">
    <name type="scientific">Tanacetum cinerariifolium</name>
    <name type="common">Dalmatian daisy</name>
    <name type="synonym">Chrysanthemum cinerariifolium</name>
    <dbReference type="NCBI Taxonomy" id="118510"/>
    <lineage>
        <taxon>Eukaryota</taxon>
        <taxon>Viridiplantae</taxon>
        <taxon>Streptophyta</taxon>
        <taxon>Embryophyta</taxon>
        <taxon>Tracheophyta</taxon>
        <taxon>Spermatophyta</taxon>
        <taxon>Magnoliopsida</taxon>
        <taxon>eudicotyledons</taxon>
        <taxon>Gunneridae</taxon>
        <taxon>Pentapetalae</taxon>
        <taxon>asterids</taxon>
        <taxon>campanulids</taxon>
        <taxon>Asterales</taxon>
        <taxon>Asteraceae</taxon>
        <taxon>Asteroideae</taxon>
        <taxon>Anthemideae</taxon>
        <taxon>Anthemidinae</taxon>
        <taxon>Tanacetum</taxon>
    </lineage>
</organism>
<comment type="caution">
    <text evidence="3">The sequence shown here is derived from an EMBL/GenBank/DDBJ whole genome shotgun (WGS) entry which is preliminary data.</text>
</comment>
<feature type="compositionally biased region" description="Basic residues" evidence="2">
    <location>
        <begin position="59"/>
        <end position="68"/>
    </location>
</feature>
<protein>
    <recommendedName>
        <fullName evidence="4">Integrase, catalytic region, zinc finger, CCHC-type, peptidase aspartic, catalytic</fullName>
    </recommendedName>
</protein>